<dbReference type="Proteomes" id="UP001241226">
    <property type="component" value="Chromosome 2"/>
</dbReference>
<proteinExistence type="predicted"/>
<sequence>MLTTECSQNTRNTNKASAKIPYLQAQMQWFSGNPQISATKLTRVLYNFNNSDNILDVQIGRFPNLIENEKDNLNCSICNPETGDLALLFNGTDIYDGLRNKVNPAPLNCVRSTNFTSIIAPNLQRSSDPNFAYNVFYIDDSTKYINTAIVTYPHGTNNPAQWIGQSIIATNTIAAPLSLMCVNESEYWLVTLSNPSTLVAYRFGKTSDESVGAPIYLNLEPFSFITKPLNAATSSIVINQNHIAITVNGYIMCAQLRVKNSNNRYSNSSRILSLYNQKLVSSTATTTLMPAFDARNEQLYFLKAEDSQHKNHLWVCDIASGAIYSAHTTYVFQNDYVTLKLAPNGIIYGTNIIPPAHQDPLLVIQEIEETGEVAVSELLNEQKYSSISFGNIQYQINNL</sequence>
<dbReference type="RefSeq" id="WP_261927792.1">
    <property type="nucleotide sequence ID" value="NZ_CALYLG010000373.1"/>
</dbReference>
<dbReference type="EMBL" id="CP118712">
    <property type="protein sequence ID" value="WGK86911.1"/>
    <property type="molecule type" value="Genomic_DNA"/>
</dbReference>
<name>A0ABD7YPY5_9VIBR</name>
<organism evidence="1 2">
    <name type="scientific">Vibrio aestuarianus</name>
    <dbReference type="NCBI Taxonomy" id="28171"/>
    <lineage>
        <taxon>Bacteria</taxon>
        <taxon>Pseudomonadati</taxon>
        <taxon>Pseudomonadota</taxon>
        <taxon>Gammaproteobacteria</taxon>
        <taxon>Vibrionales</taxon>
        <taxon>Vibrionaceae</taxon>
        <taxon>Vibrio</taxon>
    </lineage>
</organism>
<evidence type="ECO:0000313" key="1">
    <source>
        <dbReference type="EMBL" id="WGK86911.1"/>
    </source>
</evidence>
<accession>A0ABD7YPY5</accession>
<protein>
    <submittedName>
        <fullName evidence="1">Uncharacterized protein</fullName>
    </submittedName>
</protein>
<evidence type="ECO:0000313" key="2">
    <source>
        <dbReference type="Proteomes" id="UP001241226"/>
    </source>
</evidence>
<dbReference type="AlphaFoldDB" id="A0ABD7YPY5"/>
<gene>
    <name evidence="1" type="ORF">PYE67_18380</name>
</gene>
<reference evidence="1 2" key="1">
    <citation type="submission" date="2022-02" db="EMBL/GenBank/DDBJ databases">
        <title>Emergence and expansion in Europe of a Vibrio aestuarianus clonal complex pathogenic for oysters.</title>
        <authorList>
            <person name="Mesnil A."/>
            <person name="Travers M.-A."/>
        </authorList>
    </citation>
    <scope>NUCLEOTIDE SEQUENCE [LARGE SCALE GENOMIC DNA]</scope>
    <source>
        <strain evidence="1 2">U17</strain>
    </source>
</reference>